<sequence length="312" mass="34854">MVFLRLQSYCVAVVVISSGEGEGGQKRRRRVEGTNLDCQILICFSWDADTVMDAVEFVLQNFTKMNKLWLCFSFQFANIIWGEEGETDEHIVPFPDGNEDRPPGLYGGHVKKEWNQEATNAKPPVQNKYLNNNDYAGDKQEGALRYDSAEGTSAGRCRMEPWPDLSLSHASKTHQDSMGSEVSKDLTEITEIDSSRCEFDYGWDNIGSFDDLDRIFSVYCMTGCLSAISIAKEEAAKLGTDIGIDLGTTYSCVGVYKNGHMEIIANDQGNRITPSWVAFTKNERLIGEVAKNQAAVNPERTIFDAKRPIGRK</sequence>
<name>A0ACC0N9L4_RHOML</name>
<protein>
    <submittedName>
        <fullName evidence="1">Uncharacterized protein</fullName>
    </submittedName>
</protein>
<evidence type="ECO:0000313" key="1">
    <source>
        <dbReference type="EMBL" id="KAI8549422.1"/>
    </source>
</evidence>
<organism evidence="1 2">
    <name type="scientific">Rhododendron molle</name>
    <name type="common">Chinese azalea</name>
    <name type="synonym">Azalea mollis</name>
    <dbReference type="NCBI Taxonomy" id="49168"/>
    <lineage>
        <taxon>Eukaryota</taxon>
        <taxon>Viridiplantae</taxon>
        <taxon>Streptophyta</taxon>
        <taxon>Embryophyta</taxon>
        <taxon>Tracheophyta</taxon>
        <taxon>Spermatophyta</taxon>
        <taxon>Magnoliopsida</taxon>
        <taxon>eudicotyledons</taxon>
        <taxon>Gunneridae</taxon>
        <taxon>Pentapetalae</taxon>
        <taxon>asterids</taxon>
        <taxon>Ericales</taxon>
        <taxon>Ericaceae</taxon>
        <taxon>Ericoideae</taxon>
        <taxon>Rhodoreae</taxon>
        <taxon>Rhododendron</taxon>
    </lineage>
</organism>
<dbReference type="Proteomes" id="UP001062846">
    <property type="component" value="Chromosome 6"/>
</dbReference>
<accession>A0ACC0N9L4</accession>
<gene>
    <name evidence="1" type="ORF">RHMOL_Rhmol06G0023500</name>
</gene>
<keyword evidence="2" id="KW-1185">Reference proteome</keyword>
<dbReference type="EMBL" id="CM046393">
    <property type="protein sequence ID" value="KAI8549422.1"/>
    <property type="molecule type" value="Genomic_DNA"/>
</dbReference>
<evidence type="ECO:0000313" key="2">
    <source>
        <dbReference type="Proteomes" id="UP001062846"/>
    </source>
</evidence>
<comment type="caution">
    <text evidence="1">The sequence shown here is derived from an EMBL/GenBank/DDBJ whole genome shotgun (WGS) entry which is preliminary data.</text>
</comment>
<proteinExistence type="predicted"/>
<reference evidence="1" key="1">
    <citation type="submission" date="2022-02" db="EMBL/GenBank/DDBJ databases">
        <title>Plant Genome Project.</title>
        <authorList>
            <person name="Zhang R.-G."/>
        </authorList>
    </citation>
    <scope>NUCLEOTIDE SEQUENCE</scope>
    <source>
        <strain evidence="1">AT1</strain>
    </source>
</reference>